<dbReference type="InterPro" id="IPR003879">
    <property type="entry name" value="Butyrophylin_SPRY"/>
</dbReference>
<comment type="similarity">
    <text evidence="1">Belongs to the TRAFAC class TrmE-Era-EngA-EngB-Septin-like GTPase superfamily. AIG1/Toc34/Toc159-like paraseptin GTPase family. IAN subfamily.</text>
</comment>
<dbReference type="InterPro" id="IPR001870">
    <property type="entry name" value="B30.2/SPRY"/>
</dbReference>
<dbReference type="Pfam" id="PF15227">
    <property type="entry name" value="zf-C3HC4_4"/>
    <property type="match status" value="1"/>
</dbReference>
<dbReference type="PANTHER" id="PTHR24103">
    <property type="entry name" value="E3 UBIQUITIN-PROTEIN LIGASE TRIM"/>
    <property type="match status" value="1"/>
</dbReference>
<evidence type="ECO:0000256" key="1">
    <source>
        <dbReference type="ARBA" id="ARBA00008535"/>
    </source>
</evidence>
<gene>
    <name evidence="10" type="ORF">CCH79_00008340</name>
</gene>
<evidence type="ECO:0000313" key="11">
    <source>
        <dbReference type="Proteomes" id="UP000250572"/>
    </source>
</evidence>
<dbReference type="InterPro" id="IPR058030">
    <property type="entry name" value="TRIM8/14/16/25/29/45/65_CC"/>
</dbReference>
<feature type="domain" description="B30.2/SPRY" evidence="8">
    <location>
        <begin position="728"/>
        <end position="922"/>
    </location>
</feature>
<dbReference type="PROSITE" id="PS00518">
    <property type="entry name" value="ZF_RING_1"/>
    <property type="match status" value="1"/>
</dbReference>
<dbReference type="EMBL" id="NHOQ01002357">
    <property type="protein sequence ID" value="PWA17649.1"/>
    <property type="molecule type" value="Genomic_DNA"/>
</dbReference>
<dbReference type="InterPro" id="IPR050143">
    <property type="entry name" value="TRIM/RBCC"/>
</dbReference>
<feature type="domain" description="RING-type" evidence="7">
    <location>
        <begin position="497"/>
        <end position="537"/>
    </location>
</feature>
<dbReference type="InterPro" id="IPR027417">
    <property type="entry name" value="P-loop_NTPase"/>
</dbReference>
<dbReference type="FunFam" id="3.40.50.300:FF:003244">
    <property type="entry name" value="Si:dkey-120c6.5"/>
    <property type="match status" value="1"/>
</dbReference>
<dbReference type="FunFam" id="2.60.120.920:FF:000004">
    <property type="entry name" value="Butyrophilin subfamily 1 member A1"/>
    <property type="match status" value="1"/>
</dbReference>
<evidence type="ECO:0000256" key="5">
    <source>
        <dbReference type="ARBA" id="ARBA00022833"/>
    </source>
</evidence>
<dbReference type="STRING" id="33528.ENSGAFP00000005262"/>
<dbReference type="InterPro" id="IPR006574">
    <property type="entry name" value="PRY"/>
</dbReference>
<dbReference type="SUPFAM" id="SSF57850">
    <property type="entry name" value="RING/U-box"/>
    <property type="match status" value="1"/>
</dbReference>
<evidence type="ECO:0000256" key="2">
    <source>
        <dbReference type="ARBA" id="ARBA00022723"/>
    </source>
</evidence>
<dbReference type="Gene3D" id="2.60.120.920">
    <property type="match status" value="1"/>
</dbReference>
<keyword evidence="11" id="KW-1185">Reference proteome</keyword>
<keyword evidence="5" id="KW-0862">Zinc</keyword>
<keyword evidence="2" id="KW-0479">Metal-binding</keyword>
<dbReference type="SMART" id="SM00589">
    <property type="entry name" value="PRY"/>
    <property type="match status" value="1"/>
</dbReference>
<dbReference type="Proteomes" id="UP000250572">
    <property type="component" value="Unassembled WGS sequence"/>
</dbReference>
<evidence type="ECO:0000256" key="3">
    <source>
        <dbReference type="ARBA" id="ARBA00022741"/>
    </source>
</evidence>
<dbReference type="InterPro" id="IPR013083">
    <property type="entry name" value="Znf_RING/FYVE/PHD"/>
</dbReference>
<evidence type="ECO:0000256" key="6">
    <source>
        <dbReference type="PROSITE-ProRule" id="PRU00175"/>
    </source>
</evidence>
<name>A0A315VF01_GAMAF</name>
<dbReference type="GO" id="GO:0008270">
    <property type="term" value="F:zinc ion binding"/>
    <property type="evidence" value="ECO:0007669"/>
    <property type="project" value="UniProtKB-KW"/>
</dbReference>
<evidence type="ECO:0008006" key="12">
    <source>
        <dbReference type="Google" id="ProtNLM"/>
    </source>
</evidence>
<dbReference type="InterPro" id="IPR013320">
    <property type="entry name" value="ConA-like_dom_sf"/>
</dbReference>
<evidence type="ECO:0000313" key="10">
    <source>
        <dbReference type="EMBL" id="PWA17649.1"/>
    </source>
</evidence>
<dbReference type="Gene3D" id="3.30.40.10">
    <property type="entry name" value="Zinc/RING finger domain, C3HC4 (zinc finger)"/>
    <property type="match status" value="1"/>
</dbReference>
<dbReference type="PROSITE" id="PS50089">
    <property type="entry name" value="ZF_RING_2"/>
    <property type="match status" value="1"/>
</dbReference>
<dbReference type="Pfam" id="PF00622">
    <property type="entry name" value="SPRY"/>
    <property type="match status" value="1"/>
</dbReference>
<evidence type="ECO:0000259" key="7">
    <source>
        <dbReference type="PROSITE" id="PS50089"/>
    </source>
</evidence>
<dbReference type="InterPro" id="IPR001841">
    <property type="entry name" value="Znf_RING"/>
</dbReference>
<dbReference type="SMART" id="SM00184">
    <property type="entry name" value="RING"/>
    <property type="match status" value="1"/>
</dbReference>
<sequence length="986" mass="111712">MERAHMEARGQLIHWFYKIIMARPNATASKCNNSQFKMAQLDPPPCPMSSLLDFTDPHIWLQGLCPGLTGNASLRQGNKTVSWYRDTWSSHTLSISDNSLLHNSVVWLGRPNIISTDTPPGHSFLASARVCKASRELWSLPKPSRSEKRRSPGSPKELRLLVVGSSGPSQFQLTNAILGKEAFSKDIISISASVKNKGELSGRPVAVVNGPNMYDKDITHVKRKMELRRSKCLVIPGPHAFLVAFDIEKISPNDMKTPWLLKRRFGANCLKHCMVLFAYEGNLDGASLENRVKKTEWYLRELIEKYGGRFHVFKKNWRDRSQDMEFLRKIELMVASLGGGHFSSRTFQTAEDSVRKEEKRLRKQKAAEIERTWNEMEQQYTSEELCFQKDAYIANVRAEIQDMAELDNGWLRTSLARGLGTGLVVGAVIGALFGSIEGVGGMLLYGVIGGAVVNLSEPRSQKTRKPLGVTMSTKEEKTVKGTTDSSICLLPEKHFLCLLCKDIFTNPVTIPCGHSFCLSCLSQFWTQRQSKYCPDCRRLFAKAPDLSVNHILADISENYRTARPQKPLEEEKVIDVKQMIKDRLQKIERLKYSLDVQKSSYLREVRESQKIFSALVCAMEETHKAVVTAIEKKQKEQEQIVQTLIKDIKEEIEQLRNHMNQTDPQVFDQNDDMKQPTNMKDWSKVSIETDPCVGVTRRAMSDILEKIKLEVNRLSKAELRRLEKYTDGLAMVFQLFFALPLSSFSVEVNLSGKTAHPFLSVSDDRKRVRHTDKLQEVPDHPTRFDRVANVLAKEGFSSGRCYWEVEVGDKIEWNLGVARQSINRKGKFTVCPANGFWTLSLKSGGQYVANTSPVTFVALEQRPRTVAVFLDYAEGRVSFYCAESGVHIYTFTDRFKDQLHPIFSPGRLHGGKNAVHSTSDRELHSPDVFLLTVLNSQGISRHRLLEGAINKHTCGSSQGREVRNHWRIRALVEPKLISSTLTQTKE</sequence>
<dbReference type="GO" id="GO:0005525">
    <property type="term" value="F:GTP binding"/>
    <property type="evidence" value="ECO:0007669"/>
    <property type="project" value="InterPro"/>
</dbReference>
<organism evidence="10 11">
    <name type="scientific">Gambusia affinis</name>
    <name type="common">Western mosquitofish</name>
    <name type="synonym">Heterandria affinis</name>
    <dbReference type="NCBI Taxonomy" id="33528"/>
    <lineage>
        <taxon>Eukaryota</taxon>
        <taxon>Metazoa</taxon>
        <taxon>Chordata</taxon>
        <taxon>Craniata</taxon>
        <taxon>Vertebrata</taxon>
        <taxon>Euteleostomi</taxon>
        <taxon>Actinopterygii</taxon>
        <taxon>Neopterygii</taxon>
        <taxon>Teleostei</taxon>
        <taxon>Neoteleostei</taxon>
        <taxon>Acanthomorphata</taxon>
        <taxon>Ovalentaria</taxon>
        <taxon>Atherinomorphae</taxon>
        <taxon>Cyprinodontiformes</taxon>
        <taxon>Poeciliidae</taxon>
        <taxon>Poeciliinae</taxon>
        <taxon>Gambusia</taxon>
    </lineage>
</organism>
<dbReference type="SMART" id="SM00449">
    <property type="entry name" value="SPRY"/>
    <property type="match status" value="1"/>
</dbReference>
<dbReference type="InterPro" id="IPR017907">
    <property type="entry name" value="Znf_RING_CS"/>
</dbReference>
<keyword evidence="3" id="KW-0547">Nucleotide-binding</keyword>
<dbReference type="Pfam" id="PF25600">
    <property type="entry name" value="TRIM_CC"/>
    <property type="match status" value="1"/>
</dbReference>
<dbReference type="Pfam" id="PF13765">
    <property type="entry name" value="PRY"/>
    <property type="match status" value="1"/>
</dbReference>
<accession>A0A315VF01</accession>
<dbReference type="InterPro" id="IPR006703">
    <property type="entry name" value="G_AIG1"/>
</dbReference>
<dbReference type="PROSITE" id="PS51720">
    <property type="entry name" value="G_AIG1"/>
    <property type="match status" value="1"/>
</dbReference>
<dbReference type="InterPro" id="IPR043136">
    <property type="entry name" value="B30.2/SPRY_sf"/>
</dbReference>
<dbReference type="CDD" id="cd13733">
    <property type="entry name" value="SPRY_PRY_C-I_1"/>
    <property type="match status" value="1"/>
</dbReference>
<feature type="domain" description="AIG1-type G" evidence="9">
    <location>
        <begin position="155"/>
        <end position="351"/>
    </location>
</feature>
<comment type="caution">
    <text evidence="10">The sequence shown here is derived from an EMBL/GenBank/DDBJ whole genome shotgun (WGS) entry which is preliminary data.</text>
</comment>
<protein>
    <recommendedName>
        <fullName evidence="12">RING-type domain-containing protein</fullName>
    </recommendedName>
</protein>
<dbReference type="PROSITE" id="PS50188">
    <property type="entry name" value="B302_SPRY"/>
    <property type="match status" value="1"/>
</dbReference>
<dbReference type="PRINTS" id="PR01407">
    <property type="entry name" value="BUTYPHLNCDUF"/>
</dbReference>
<dbReference type="SUPFAM" id="SSF49899">
    <property type="entry name" value="Concanavalin A-like lectins/glucanases"/>
    <property type="match status" value="1"/>
</dbReference>
<evidence type="ECO:0000259" key="8">
    <source>
        <dbReference type="PROSITE" id="PS50188"/>
    </source>
</evidence>
<dbReference type="Pfam" id="PF04548">
    <property type="entry name" value="AIG1"/>
    <property type="match status" value="1"/>
</dbReference>
<dbReference type="AlphaFoldDB" id="A0A315VF01"/>
<evidence type="ECO:0000256" key="4">
    <source>
        <dbReference type="ARBA" id="ARBA00022771"/>
    </source>
</evidence>
<keyword evidence="4 6" id="KW-0863">Zinc-finger</keyword>
<dbReference type="Gene3D" id="3.40.50.300">
    <property type="entry name" value="P-loop containing nucleotide triphosphate hydrolases"/>
    <property type="match status" value="1"/>
</dbReference>
<dbReference type="InterPro" id="IPR003877">
    <property type="entry name" value="SPRY_dom"/>
</dbReference>
<evidence type="ECO:0000259" key="9">
    <source>
        <dbReference type="PROSITE" id="PS51720"/>
    </source>
</evidence>
<reference evidence="10 11" key="1">
    <citation type="journal article" date="2018" name="G3 (Bethesda)">
        <title>A High-Quality Reference Genome for the Invasive Mosquitofish Gambusia affinis Using a Chicago Library.</title>
        <authorList>
            <person name="Hoffberg S.L."/>
            <person name="Troendle N.J."/>
            <person name="Glenn T.C."/>
            <person name="Mahmud O."/>
            <person name="Louha S."/>
            <person name="Chalopin D."/>
            <person name="Bennetzen J.L."/>
            <person name="Mauricio R."/>
        </authorList>
    </citation>
    <scope>NUCLEOTIDE SEQUENCE [LARGE SCALE GENOMIC DNA]</scope>
    <source>
        <strain evidence="10">NE01/NJP1002.9</strain>
        <tissue evidence="10">Muscle</tissue>
    </source>
</reference>
<proteinExistence type="inferred from homology"/>